<evidence type="ECO:0000313" key="3">
    <source>
        <dbReference type="Proteomes" id="UP001302059"/>
    </source>
</evidence>
<proteinExistence type="predicted"/>
<keyword evidence="3" id="KW-1185">Reference proteome</keyword>
<comment type="caution">
    <text evidence="2">The sequence shown here is derived from an EMBL/GenBank/DDBJ whole genome shotgun (WGS) entry which is preliminary data.</text>
</comment>
<protein>
    <submittedName>
        <fullName evidence="2">Uncharacterized protein</fullName>
    </submittedName>
</protein>
<accession>A0ABT7JI20</accession>
<reference evidence="2 3" key="1">
    <citation type="submission" date="2023-05" db="EMBL/GenBank/DDBJ databases">
        <authorList>
            <person name="Gao F."/>
        </authorList>
    </citation>
    <scope>NUCLEOTIDE SEQUENCE [LARGE SCALE GENOMIC DNA]</scope>
    <source>
        <strain evidence="2 3">MIMF12</strain>
    </source>
</reference>
<dbReference type="EMBL" id="JASNGB010000018">
    <property type="protein sequence ID" value="MDL2343309.1"/>
    <property type="molecule type" value="Genomic_DNA"/>
</dbReference>
<gene>
    <name evidence="2" type="ORF">QOL99_03995</name>
</gene>
<dbReference type="Proteomes" id="UP001302059">
    <property type="component" value="Unassembled WGS sequence"/>
</dbReference>
<name>A0ABT7JI20_9DEIO</name>
<evidence type="ECO:0000256" key="1">
    <source>
        <dbReference type="SAM" id="MobiDB-lite"/>
    </source>
</evidence>
<sequence length="150" mass="16951">MAYRKLSEQVQELSNPQRSDAFVKQFREAVREGRFDATFLTERFTMPKTFSRRGAEGSYQRDTRDMLFDVTPEFEAWFADTNEALASTRRSGNVKPTAENISAGLVDFKALAEETRRKMQASYEKGQALGKSRSRTSAGGGTTTRSRSKN</sequence>
<dbReference type="RefSeq" id="WP_285521589.1">
    <property type="nucleotide sequence ID" value="NZ_JASNGB010000018.1"/>
</dbReference>
<feature type="region of interest" description="Disordered" evidence="1">
    <location>
        <begin position="117"/>
        <end position="150"/>
    </location>
</feature>
<evidence type="ECO:0000313" key="2">
    <source>
        <dbReference type="EMBL" id="MDL2343309.1"/>
    </source>
</evidence>
<organism evidence="2 3">
    <name type="scientific">Deinococcus rhizophilus</name>
    <dbReference type="NCBI Taxonomy" id="3049544"/>
    <lineage>
        <taxon>Bacteria</taxon>
        <taxon>Thermotogati</taxon>
        <taxon>Deinococcota</taxon>
        <taxon>Deinococci</taxon>
        <taxon>Deinococcales</taxon>
        <taxon>Deinococcaceae</taxon>
        <taxon>Deinococcus</taxon>
    </lineage>
</organism>